<feature type="domain" description="Glycosyltransferase 2-like" evidence="2">
    <location>
        <begin position="354"/>
        <end position="466"/>
    </location>
</feature>
<gene>
    <name evidence="3" type="ordered locus">sce8349</name>
</gene>
<dbReference type="InterPro" id="IPR029044">
    <property type="entry name" value="Nucleotide-diphossugar_trans"/>
</dbReference>
<dbReference type="KEGG" id="scl:sce8349"/>
<feature type="compositionally biased region" description="Low complexity" evidence="1">
    <location>
        <begin position="331"/>
        <end position="347"/>
    </location>
</feature>
<dbReference type="PANTHER" id="PTHR43685">
    <property type="entry name" value="GLYCOSYLTRANSFERASE"/>
    <property type="match status" value="1"/>
</dbReference>
<organism evidence="3 4">
    <name type="scientific">Sorangium cellulosum (strain So ce56)</name>
    <name type="common">Polyangium cellulosum (strain So ce56)</name>
    <dbReference type="NCBI Taxonomy" id="448385"/>
    <lineage>
        <taxon>Bacteria</taxon>
        <taxon>Pseudomonadati</taxon>
        <taxon>Myxococcota</taxon>
        <taxon>Polyangia</taxon>
        <taxon>Polyangiales</taxon>
        <taxon>Polyangiaceae</taxon>
        <taxon>Sorangium</taxon>
    </lineage>
</organism>
<keyword evidence="4" id="KW-1185">Reference proteome</keyword>
<keyword evidence="3" id="KW-0808">Transferase</keyword>
<reference evidence="3 4" key="1">
    <citation type="journal article" date="2007" name="Nat. Biotechnol.">
        <title>Complete genome sequence of the myxobacterium Sorangium cellulosum.</title>
        <authorList>
            <person name="Schneiker S."/>
            <person name="Perlova O."/>
            <person name="Kaiser O."/>
            <person name="Gerth K."/>
            <person name="Alici A."/>
            <person name="Altmeyer M.O."/>
            <person name="Bartels D."/>
            <person name="Bekel T."/>
            <person name="Beyer S."/>
            <person name="Bode E."/>
            <person name="Bode H.B."/>
            <person name="Bolten C.J."/>
            <person name="Choudhuri J.V."/>
            <person name="Doss S."/>
            <person name="Elnakady Y.A."/>
            <person name="Frank B."/>
            <person name="Gaigalat L."/>
            <person name="Goesmann A."/>
            <person name="Groeger C."/>
            <person name="Gross F."/>
            <person name="Jelsbak L."/>
            <person name="Jelsbak L."/>
            <person name="Kalinowski J."/>
            <person name="Kegler C."/>
            <person name="Knauber T."/>
            <person name="Konietzny S."/>
            <person name="Kopp M."/>
            <person name="Krause L."/>
            <person name="Krug D."/>
            <person name="Linke B."/>
            <person name="Mahmud T."/>
            <person name="Martinez-Arias R."/>
            <person name="McHardy A.C."/>
            <person name="Merai M."/>
            <person name="Meyer F."/>
            <person name="Mormann S."/>
            <person name="Munoz-Dorado J."/>
            <person name="Perez J."/>
            <person name="Pradella S."/>
            <person name="Rachid S."/>
            <person name="Raddatz G."/>
            <person name="Rosenau F."/>
            <person name="Rueckert C."/>
            <person name="Sasse F."/>
            <person name="Scharfe M."/>
            <person name="Schuster S.C."/>
            <person name="Suen G."/>
            <person name="Treuner-Lange A."/>
            <person name="Velicer G.J."/>
            <person name="Vorholter F.-J."/>
            <person name="Weissman K.J."/>
            <person name="Welch R.D."/>
            <person name="Wenzel S.C."/>
            <person name="Whitworth D.E."/>
            <person name="Wilhelm S."/>
            <person name="Wittmann C."/>
            <person name="Bloecker H."/>
            <person name="Puehler A."/>
            <person name="Mueller R."/>
        </authorList>
    </citation>
    <scope>NUCLEOTIDE SEQUENCE [LARGE SCALE GENOMIC DNA]</scope>
    <source>
        <strain evidence="4">So ce56</strain>
    </source>
</reference>
<dbReference type="EMBL" id="AM746676">
    <property type="protein sequence ID" value="CAN98519.1"/>
    <property type="molecule type" value="Genomic_DNA"/>
</dbReference>
<dbReference type="SUPFAM" id="SSF53448">
    <property type="entry name" value="Nucleotide-diphospho-sugar transferases"/>
    <property type="match status" value="1"/>
</dbReference>
<dbReference type="STRING" id="448385.sce8349"/>
<evidence type="ECO:0000259" key="2">
    <source>
        <dbReference type="Pfam" id="PF00535"/>
    </source>
</evidence>
<dbReference type="Gene3D" id="3.40.50.2000">
    <property type="entry name" value="Glycogen Phosphorylase B"/>
    <property type="match status" value="1"/>
</dbReference>
<evidence type="ECO:0000313" key="3">
    <source>
        <dbReference type="EMBL" id="CAN98519.1"/>
    </source>
</evidence>
<dbReference type="OrthoDB" id="193635at2"/>
<dbReference type="Proteomes" id="UP000002139">
    <property type="component" value="Chromosome"/>
</dbReference>
<dbReference type="GO" id="GO:0044010">
    <property type="term" value="P:single-species biofilm formation"/>
    <property type="evidence" value="ECO:0007669"/>
    <property type="project" value="TreeGrafter"/>
</dbReference>
<feature type="compositionally biased region" description="Gly residues" evidence="1">
    <location>
        <begin position="309"/>
        <end position="330"/>
    </location>
</feature>
<dbReference type="CAZy" id="GT4">
    <property type="family name" value="Glycosyltransferase Family 4"/>
</dbReference>
<dbReference type="InterPro" id="IPR001173">
    <property type="entry name" value="Glyco_trans_2-like"/>
</dbReference>
<protein>
    <submittedName>
        <fullName evidence="3">Glycosyltransferase</fullName>
        <ecNumber evidence="3">2.4.-.-</ecNumber>
    </submittedName>
</protein>
<dbReference type="HOGENOM" id="CLU_350870_0_0_7"/>
<evidence type="ECO:0000313" key="4">
    <source>
        <dbReference type="Proteomes" id="UP000002139"/>
    </source>
</evidence>
<name>A9FTD8_SORC5</name>
<dbReference type="AlphaFoldDB" id="A9FTD8"/>
<dbReference type="SUPFAM" id="SSF53756">
    <property type="entry name" value="UDP-Glycosyltransferase/glycogen phosphorylase"/>
    <property type="match status" value="1"/>
</dbReference>
<keyword evidence="3" id="KW-0328">Glycosyltransferase</keyword>
<dbReference type="Gene3D" id="3.90.550.10">
    <property type="entry name" value="Spore Coat Polysaccharide Biosynthesis Protein SpsA, Chain A"/>
    <property type="match status" value="1"/>
</dbReference>
<dbReference type="PANTHER" id="PTHR43685:SF2">
    <property type="entry name" value="GLYCOSYLTRANSFERASE 2-LIKE DOMAIN-CONTAINING PROTEIN"/>
    <property type="match status" value="1"/>
</dbReference>
<dbReference type="CDD" id="cd00761">
    <property type="entry name" value="Glyco_tranf_GTA_type"/>
    <property type="match status" value="1"/>
</dbReference>
<feature type="region of interest" description="Disordered" evidence="1">
    <location>
        <begin position="307"/>
        <end position="347"/>
    </location>
</feature>
<dbReference type="BioCyc" id="SCEL448385:SCE_RS50045-MONOMER"/>
<accession>A9FTD8</accession>
<dbReference type="Pfam" id="PF00535">
    <property type="entry name" value="Glycos_transf_2"/>
    <property type="match status" value="1"/>
</dbReference>
<dbReference type="InterPro" id="IPR050834">
    <property type="entry name" value="Glycosyltransf_2"/>
</dbReference>
<sequence>MPPMQIHIVTNIDNGKGLERDYRLLGSLLESWGHRVTGVHFQRSERVGGADLVIFLEVYEPRLAEGAPRRWLIPNAEWWRPEARPALDDFELVLCKTRDALSHFAPLTPRARHLGFFSEDRWDPAVPRARRFLHVPGGSDAKGTDSVLLAWERHRIPYPLTVVSSLGWPLRPRNVEFAGRVDERRLRFYQNASRFHLCPSRYEGWGHALHEGLSVGAAVLVPDTEAMSEIDGCALRMPAAPHGAQGLVRTHAVAPEDVRDAVERCMAFTEADLRRIQEAARDAYLTERERCLASLWEVLGERPALRGGSAAGAGGSGTSAGDATAGGGAGRDAAGAPGSAAEARATGAAPPRISLVIPCHPSTAPLLRRAVLALRAQTAAPSSFEVVVVCDGGDPGGAIRAAAEPGSHPFHVEIVDSPRPRGQFPHCSHARNAGFRAARAPLIWFLDADVLLPPEAVEHALSEHDAALARGVPAVLTPALARVALPPAAWIERSAAWAASGAVEGLAPLLSAVPLDGGVPGAHGDRLGPGAPASEPLCDVRDGLPIVWRGLVDALGGFDEWFIGGGAEKGAFVDLLEGVRRADLIEMRLLTSVRALRQPQKAATEAFQVHVHRGREERERRAREIGHGARWWRARLAAIRAALPPAVMAAAPDAPAAERLPDCSPDAIEARARLVRGVRAVAAPALRGLYGGVVVVGEAAELLAGDVAQVCGLAARATTVAGLAALPANRACGVLLSGVLAGATEEERARMLDQARRVVKATGPLLIAEIAGGPVERGAGTAGGDAALAAAEVRVHLERVGV</sequence>
<dbReference type="GO" id="GO:0016757">
    <property type="term" value="F:glycosyltransferase activity"/>
    <property type="evidence" value="ECO:0007669"/>
    <property type="project" value="UniProtKB-KW"/>
</dbReference>
<dbReference type="CAZy" id="GT2">
    <property type="family name" value="Glycosyltransferase Family 2"/>
</dbReference>
<dbReference type="eggNOG" id="COG0438">
    <property type="taxonomic scope" value="Bacteria"/>
</dbReference>
<dbReference type="eggNOG" id="COG1215">
    <property type="taxonomic scope" value="Bacteria"/>
</dbReference>
<proteinExistence type="predicted"/>
<evidence type="ECO:0000256" key="1">
    <source>
        <dbReference type="SAM" id="MobiDB-lite"/>
    </source>
</evidence>
<dbReference type="EC" id="2.4.-.-" evidence="3"/>